<evidence type="ECO:0000313" key="1">
    <source>
        <dbReference type="EMBL" id="AGY46999.1"/>
    </source>
</evidence>
<dbReference type="InterPro" id="IPR056931">
    <property type="entry name" value="D14-like"/>
</dbReference>
<dbReference type="KEGG" id="vg:17526668"/>
<protein>
    <recommendedName>
        <fullName evidence="3">Holliday junction resolvase</fullName>
    </recommendedName>
</protein>
<evidence type="ECO:0000313" key="2">
    <source>
        <dbReference type="Proteomes" id="UP000017646"/>
    </source>
</evidence>
<dbReference type="EMBL" id="KF669649">
    <property type="protein sequence ID" value="AGY46999.1"/>
    <property type="molecule type" value="Genomic_DNA"/>
</dbReference>
<keyword evidence="2" id="KW-1185">Reference proteome</keyword>
<sequence length="187" mass="21518">MTYNINDQMLGVNNVATKKKINSKAKGAEYERRIAKYLGAWWGESFHRTPQSGGLNWGTDSRVAGDITTPVDSKFPFTVECKKREGWDLDQVIKGTGQVEKWWTQCIGDSERVELRPFLIFAKNFNPDYCMLKYDDFISLARKRKENNFNYFIIHTVGVPYKRVVVSLDDFTKAFTPEDVLEALGVE</sequence>
<name>U5PT17_9CAUD</name>
<dbReference type="GeneID" id="17526668"/>
<reference evidence="1 2" key="1">
    <citation type="journal article" date="2013" name="Genome Announc.">
        <title>Complete Genome of Bacillus subtilis Myophage CampHawk.</title>
        <authorList>
            <person name="Ritz M.P."/>
            <person name="Perl A.L."/>
            <person name="Colquhoun J.M."/>
            <person name="Chamakura K.R."/>
            <person name="Kuty Everett G.F."/>
        </authorList>
    </citation>
    <scope>NUCLEOTIDE SEQUENCE [LARGE SCALE GENOMIC DNA]</scope>
</reference>
<dbReference type="Pfam" id="PF24608">
    <property type="entry name" value="PDDEXK_15"/>
    <property type="match status" value="1"/>
</dbReference>
<gene>
    <name evidence="1" type="ORF">CampHawk_121</name>
</gene>
<dbReference type="Proteomes" id="UP000017646">
    <property type="component" value="Segment"/>
</dbReference>
<proteinExistence type="predicted"/>
<accession>U5PT17</accession>
<dbReference type="RefSeq" id="YP_008770055.1">
    <property type="nucleotide sequence ID" value="NC_022761.1"/>
</dbReference>
<organism evidence="1 2">
    <name type="scientific">Bacillus phage CampHawk</name>
    <dbReference type="NCBI Taxonomy" id="1406783"/>
    <lineage>
        <taxon>Viruses</taxon>
        <taxon>Duplodnaviria</taxon>
        <taxon>Heunggongvirae</taxon>
        <taxon>Uroviricota</taxon>
        <taxon>Caudoviricetes</taxon>
        <taxon>Herelleviridae</taxon>
        <taxon>Spounavirinae</taxon>
        <taxon>Okubovirus</taxon>
        <taxon>Okubovirus camphawk</taxon>
    </lineage>
</organism>
<evidence type="ECO:0008006" key="3">
    <source>
        <dbReference type="Google" id="ProtNLM"/>
    </source>
</evidence>